<gene>
    <name evidence="2" type="ORF">A4U43_C06F13490</name>
</gene>
<feature type="region of interest" description="Disordered" evidence="1">
    <location>
        <begin position="129"/>
        <end position="162"/>
    </location>
</feature>
<sequence>MPAAKLHVLRSLAMRNIYSWKDEDVEFFRQKFAGSQSDRIEKVEAEAKIAEKLKSTKISEGNAKKQKVKSIGAAKPKPSEAEISVSRLDIRVGLIKKVQKHPDADIRLPYRFIGSNTLSFAAYGQAAGTRANAQPHPEPSSIAQPDQLESPHMIGSSVGTWI</sequence>
<proteinExistence type="predicted"/>
<dbReference type="AlphaFoldDB" id="A0A5P1EQS9"/>
<evidence type="ECO:0000256" key="1">
    <source>
        <dbReference type="SAM" id="MobiDB-lite"/>
    </source>
</evidence>
<protein>
    <submittedName>
        <fullName evidence="2">Uncharacterized protein</fullName>
    </submittedName>
</protein>
<dbReference type="EMBL" id="CM007386">
    <property type="protein sequence ID" value="ONK66921.1"/>
    <property type="molecule type" value="Genomic_DNA"/>
</dbReference>
<organism evidence="2 3">
    <name type="scientific">Asparagus officinalis</name>
    <name type="common">Garden asparagus</name>
    <dbReference type="NCBI Taxonomy" id="4686"/>
    <lineage>
        <taxon>Eukaryota</taxon>
        <taxon>Viridiplantae</taxon>
        <taxon>Streptophyta</taxon>
        <taxon>Embryophyta</taxon>
        <taxon>Tracheophyta</taxon>
        <taxon>Spermatophyta</taxon>
        <taxon>Magnoliopsida</taxon>
        <taxon>Liliopsida</taxon>
        <taxon>Asparagales</taxon>
        <taxon>Asparagaceae</taxon>
        <taxon>Asparagoideae</taxon>
        <taxon>Asparagus</taxon>
    </lineage>
</organism>
<dbReference type="Gramene" id="ONK66921">
    <property type="protein sequence ID" value="ONK66921"/>
    <property type="gene ID" value="A4U43_C06F13490"/>
</dbReference>
<evidence type="ECO:0000313" key="3">
    <source>
        <dbReference type="Proteomes" id="UP000243459"/>
    </source>
</evidence>
<name>A0A5P1EQS9_ASPOF</name>
<evidence type="ECO:0000313" key="2">
    <source>
        <dbReference type="EMBL" id="ONK66921.1"/>
    </source>
</evidence>
<accession>A0A5P1EQS9</accession>
<keyword evidence="3" id="KW-1185">Reference proteome</keyword>
<dbReference type="Proteomes" id="UP000243459">
    <property type="component" value="Chromosome 6"/>
</dbReference>
<reference evidence="3" key="1">
    <citation type="journal article" date="2017" name="Nat. Commun.">
        <title>The asparagus genome sheds light on the origin and evolution of a young Y chromosome.</title>
        <authorList>
            <person name="Harkess A."/>
            <person name="Zhou J."/>
            <person name="Xu C."/>
            <person name="Bowers J.E."/>
            <person name="Van der Hulst R."/>
            <person name="Ayyampalayam S."/>
            <person name="Mercati F."/>
            <person name="Riccardi P."/>
            <person name="McKain M.R."/>
            <person name="Kakrana A."/>
            <person name="Tang H."/>
            <person name="Ray J."/>
            <person name="Groenendijk J."/>
            <person name="Arikit S."/>
            <person name="Mathioni S.M."/>
            <person name="Nakano M."/>
            <person name="Shan H."/>
            <person name="Telgmann-Rauber A."/>
            <person name="Kanno A."/>
            <person name="Yue Z."/>
            <person name="Chen H."/>
            <person name="Li W."/>
            <person name="Chen Y."/>
            <person name="Xu X."/>
            <person name="Zhang Y."/>
            <person name="Luo S."/>
            <person name="Chen H."/>
            <person name="Gao J."/>
            <person name="Mao Z."/>
            <person name="Pires J.C."/>
            <person name="Luo M."/>
            <person name="Kudrna D."/>
            <person name="Wing R.A."/>
            <person name="Meyers B.C."/>
            <person name="Yi K."/>
            <person name="Kong H."/>
            <person name="Lavrijsen P."/>
            <person name="Sunseri F."/>
            <person name="Falavigna A."/>
            <person name="Ye Y."/>
            <person name="Leebens-Mack J.H."/>
            <person name="Chen G."/>
        </authorList>
    </citation>
    <scope>NUCLEOTIDE SEQUENCE [LARGE SCALE GENOMIC DNA]</scope>
    <source>
        <strain evidence="3">cv. DH0086</strain>
    </source>
</reference>